<evidence type="ECO:0000313" key="1">
    <source>
        <dbReference type="EMBL" id="MDA7027123.1"/>
    </source>
</evidence>
<accession>A0ABT4X492</accession>
<dbReference type="Proteomes" id="UP001211894">
    <property type="component" value="Unassembled WGS sequence"/>
</dbReference>
<organism evidence="1 2">
    <name type="scientific">Bacillus changyiensis</name>
    <dbReference type="NCBI Taxonomy" id="3004103"/>
    <lineage>
        <taxon>Bacteria</taxon>
        <taxon>Bacillati</taxon>
        <taxon>Bacillota</taxon>
        <taxon>Bacilli</taxon>
        <taxon>Bacillales</taxon>
        <taxon>Bacillaceae</taxon>
        <taxon>Bacillus</taxon>
    </lineage>
</organism>
<reference evidence="1 2" key="1">
    <citation type="submission" date="2023-01" db="EMBL/GenBank/DDBJ databases">
        <title>Bacillus changyiensis sp. nov., isolated from a coastal deposit.</title>
        <authorList>
            <person name="Xiao G."/>
            <person name="Lai Q."/>
            <person name="Hu Z."/>
            <person name="Shao Z."/>
        </authorList>
    </citation>
    <scope>NUCLEOTIDE SEQUENCE [LARGE SCALE GENOMIC DNA]</scope>
    <source>
        <strain evidence="1 2">CLL-7-23</strain>
    </source>
</reference>
<dbReference type="EMBL" id="JAQKAB010000007">
    <property type="protein sequence ID" value="MDA7027123.1"/>
    <property type="molecule type" value="Genomic_DNA"/>
</dbReference>
<comment type="caution">
    <text evidence="1">The sequence shown here is derived from an EMBL/GenBank/DDBJ whole genome shotgun (WGS) entry which is preliminary data.</text>
</comment>
<gene>
    <name evidence="1" type="ORF">PJ311_10935</name>
</gene>
<name>A0ABT4X492_9BACI</name>
<keyword evidence="2" id="KW-1185">Reference proteome</keyword>
<protein>
    <recommendedName>
        <fullName evidence="3">Phage protein</fullName>
    </recommendedName>
</protein>
<proteinExistence type="predicted"/>
<dbReference type="RefSeq" id="WP_271340983.1">
    <property type="nucleotide sequence ID" value="NZ_JAQKAB010000007.1"/>
</dbReference>
<sequence>MDKNIIKEFIEDSKHVTFHFVYEENSGKIRVLNNHGYEISPESGTAIIEGMTKAYVNLSDVEMNNIRMHNAENDLWNYSQSYGPRALETPFRNNLKGNWGFTCGMCGKKVSSKTDSSWWRIAGSDYESNHKYCSEQCIQTVLSEIKQKIKIETYERFGVR</sequence>
<evidence type="ECO:0008006" key="3">
    <source>
        <dbReference type="Google" id="ProtNLM"/>
    </source>
</evidence>
<evidence type="ECO:0000313" key="2">
    <source>
        <dbReference type="Proteomes" id="UP001211894"/>
    </source>
</evidence>